<dbReference type="OMA" id="FERCTHR"/>
<evidence type="ECO:0000313" key="1">
    <source>
        <dbReference type="EMBL" id="EPS35519.1"/>
    </source>
</evidence>
<comment type="caution">
    <text evidence="1">The sequence shown here is derived from an EMBL/GenBank/DDBJ whole genome shotgun (WGS) entry which is preliminary data.</text>
</comment>
<protein>
    <submittedName>
        <fullName evidence="1">Uncharacterized protein</fullName>
    </submittedName>
</protein>
<dbReference type="AlphaFoldDB" id="S7ZYI9"/>
<dbReference type="EMBL" id="AQGS01001127">
    <property type="protein sequence ID" value="EPS35519.1"/>
    <property type="molecule type" value="Genomic_DNA"/>
</dbReference>
<keyword evidence="2" id="KW-1185">Reference proteome</keyword>
<accession>S7ZYI9</accession>
<name>S7ZYI9_DACHA</name>
<dbReference type="OrthoDB" id="5304305at2759"/>
<evidence type="ECO:0000313" key="2">
    <source>
        <dbReference type="Proteomes" id="UP000015100"/>
    </source>
</evidence>
<dbReference type="Proteomes" id="UP000015100">
    <property type="component" value="Unassembled WGS sequence"/>
</dbReference>
<proteinExistence type="predicted"/>
<organism evidence="1 2">
    <name type="scientific">Dactylellina haptotyla (strain CBS 200.50)</name>
    <name type="common">Nematode-trapping fungus</name>
    <name type="synonym">Monacrosporium haptotylum</name>
    <dbReference type="NCBI Taxonomy" id="1284197"/>
    <lineage>
        <taxon>Eukaryota</taxon>
        <taxon>Fungi</taxon>
        <taxon>Dikarya</taxon>
        <taxon>Ascomycota</taxon>
        <taxon>Pezizomycotina</taxon>
        <taxon>Orbiliomycetes</taxon>
        <taxon>Orbiliales</taxon>
        <taxon>Orbiliaceae</taxon>
        <taxon>Dactylellina</taxon>
    </lineage>
</organism>
<sequence length="315" mass="34838">MLADDADLAIERVCRDRDGTQPFERCTHRDVGKKTHPDLLPRSEARFFVHDKSAGKIGGVYEQWIGSADMCRMRKSPLVVADLPYHVHLGIHLNYGLADKGYAAERVKLDEQQDTPLGRFLLDYAHENSCHGVCYGDRSLTRYCSCRIVEGGLLVWMVDLDILAGACCGECDVDVLVVGMGVAADTVDRVRDELSGEVFNLNTATRRQNALAVLLWEGLVTGRPKGVCCARAGRVCRAIRNLFVWTLCNPVYYTYRSAKDSGLLEFVEAINEVLMTNVIESQAAASEEDGPAKVDDVVKRLVDTGLVDFLLYACA</sequence>
<dbReference type="HOGENOM" id="CLU_882833_0_0_1"/>
<gene>
    <name evidence="1" type="ORF">H072_11039</name>
</gene>
<reference evidence="2" key="2">
    <citation type="submission" date="2013-04" db="EMBL/GenBank/DDBJ databases">
        <title>Genomic mechanisms accounting for the adaptation to parasitism in nematode-trapping fungi.</title>
        <authorList>
            <person name="Ahren D.G."/>
        </authorList>
    </citation>
    <scope>NUCLEOTIDE SEQUENCE [LARGE SCALE GENOMIC DNA]</scope>
    <source>
        <strain evidence="2">CBS 200.50</strain>
    </source>
</reference>
<reference evidence="1 2" key="1">
    <citation type="journal article" date="2013" name="PLoS Genet.">
        <title>Genomic mechanisms accounting for the adaptation to parasitism in nematode-trapping fungi.</title>
        <authorList>
            <person name="Meerupati T."/>
            <person name="Andersson K.M."/>
            <person name="Friman E."/>
            <person name="Kumar D."/>
            <person name="Tunlid A."/>
            <person name="Ahren D."/>
        </authorList>
    </citation>
    <scope>NUCLEOTIDE SEQUENCE [LARGE SCALE GENOMIC DNA]</scope>
    <source>
        <strain evidence="1 2">CBS 200.50</strain>
    </source>
</reference>